<sequence length="208" mass="23523">MISNSKRKSYIEQVYQVYHAHDQSQSNRLQRLRSIEPVSAELLSFIVLSKQAKHILEIGTSGGYSTLWLADAALRTQGHITSLDIDDTRQQIAKKHLEHIKLDNCVTLICQDALAFLQDNHQCYDVVLLDAERQFYCDYWCHLKKCLSQAGGVLIVDNVISHAEQVQDFIKLVASDDQFSHSIVPVGAGLLLAVRQNDITKDAYDKLL</sequence>
<keyword evidence="1 4" id="KW-0489">Methyltransferase</keyword>
<dbReference type="RefSeq" id="WP_114800965.1">
    <property type="nucleotide sequence ID" value="NZ_CP139961.1"/>
</dbReference>
<dbReference type="InterPro" id="IPR029063">
    <property type="entry name" value="SAM-dependent_MTases_sf"/>
</dbReference>
<organism evidence="4 5">
    <name type="scientific">Moraxella canis</name>
    <dbReference type="NCBI Taxonomy" id="90239"/>
    <lineage>
        <taxon>Bacteria</taxon>
        <taxon>Pseudomonadati</taxon>
        <taxon>Pseudomonadota</taxon>
        <taxon>Gammaproteobacteria</taxon>
        <taxon>Moraxellales</taxon>
        <taxon>Moraxellaceae</taxon>
        <taxon>Moraxella</taxon>
    </lineage>
</organism>
<keyword evidence="3" id="KW-0949">S-adenosyl-L-methionine</keyword>
<proteinExistence type="predicted"/>
<dbReference type="EMBL" id="CP139961">
    <property type="protein sequence ID" value="WQE04891.1"/>
    <property type="molecule type" value="Genomic_DNA"/>
</dbReference>
<dbReference type="PANTHER" id="PTHR43167">
    <property type="entry name" value="PUTATIVE (AFU_ORTHOLOGUE AFUA_6G01830)-RELATED"/>
    <property type="match status" value="1"/>
</dbReference>
<dbReference type="Gene3D" id="3.40.50.150">
    <property type="entry name" value="Vaccinia Virus protein VP39"/>
    <property type="match status" value="1"/>
</dbReference>
<dbReference type="Pfam" id="PF01596">
    <property type="entry name" value="Methyltransf_3"/>
    <property type="match status" value="1"/>
</dbReference>
<evidence type="ECO:0000313" key="5">
    <source>
        <dbReference type="Proteomes" id="UP001324384"/>
    </source>
</evidence>
<reference evidence="4 5" key="1">
    <citation type="submission" date="2023-12" db="EMBL/GenBank/DDBJ databases">
        <title>Genome sequencing and assembly of bacterial species from a model synthetic community.</title>
        <authorList>
            <person name="Hogle S.L."/>
        </authorList>
    </citation>
    <scope>NUCLEOTIDE SEQUENCE [LARGE SCALE GENOMIC DNA]</scope>
    <source>
        <strain evidence="4 5">HAMBI_2792</strain>
    </source>
</reference>
<dbReference type="GO" id="GO:0008168">
    <property type="term" value="F:methyltransferase activity"/>
    <property type="evidence" value="ECO:0007669"/>
    <property type="project" value="UniProtKB-KW"/>
</dbReference>
<evidence type="ECO:0000256" key="3">
    <source>
        <dbReference type="ARBA" id="ARBA00022691"/>
    </source>
</evidence>
<gene>
    <name evidence="4" type="ORF">U0021_04765</name>
</gene>
<dbReference type="Proteomes" id="UP001324384">
    <property type="component" value="Chromosome"/>
</dbReference>
<evidence type="ECO:0000256" key="1">
    <source>
        <dbReference type="ARBA" id="ARBA00022603"/>
    </source>
</evidence>
<dbReference type="PANTHER" id="PTHR43167:SF1">
    <property type="entry name" value="PUTATIVE (AFU_ORTHOLOGUE AFUA_6G01830)-RELATED"/>
    <property type="match status" value="1"/>
</dbReference>
<protein>
    <submittedName>
        <fullName evidence="4">Class I SAM-dependent methyltransferase</fullName>
        <ecNumber evidence="4">2.1.1.-</ecNumber>
    </submittedName>
</protein>
<accession>A0ABZ0X035</accession>
<dbReference type="SUPFAM" id="SSF53335">
    <property type="entry name" value="S-adenosyl-L-methionine-dependent methyltransferases"/>
    <property type="match status" value="1"/>
</dbReference>
<name>A0ABZ0X035_9GAMM</name>
<evidence type="ECO:0000256" key="2">
    <source>
        <dbReference type="ARBA" id="ARBA00022679"/>
    </source>
</evidence>
<keyword evidence="5" id="KW-1185">Reference proteome</keyword>
<evidence type="ECO:0000313" key="4">
    <source>
        <dbReference type="EMBL" id="WQE04891.1"/>
    </source>
</evidence>
<dbReference type="PROSITE" id="PS51682">
    <property type="entry name" value="SAM_OMT_I"/>
    <property type="match status" value="1"/>
</dbReference>
<dbReference type="InterPro" id="IPR002935">
    <property type="entry name" value="SAM_O-MeTrfase"/>
</dbReference>
<keyword evidence="2 4" id="KW-0808">Transferase</keyword>
<dbReference type="GO" id="GO:0032259">
    <property type="term" value="P:methylation"/>
    <property type="evidence" value="ECO:0007669"/>
    <property type="project" value="UniProtKB-KW"/>
</dbReference>
<dbReference type="CDD" id="cd02440">
    <property type="entry name" value="AdoMet_MTases"/>
    <property type="match status" value="1"/>
</dbReference>
<dbReference type="EC" id="2.1.1.-" evidence="4"/>